<name>A0ABN7AN30_9HEMI</name>
<dbReference type="EMBL" id="AP028912">
    <property type="protein sequence ID" value="BES93353.1"/>
    <property type="molecule type" value="Genomic_DNA"/>
</dbReference>
<dbReference type="Pfam" id="PF09384">
    <property type="entry name" value="UTP15_C"/>
    <property type="match status" value="1"/>
</dbReference>
<reference evidence="10 11" key="1">
    <citation type="submission" date="2023-09" db="EMBL/GenBank/DDBJ databases">
        <title>Nesidiocoris tenuis whole genome shotgun sequence.</title>
        <authorList>
            <person name="Shibata T."/>
            <person name="Shimoda M."/>
            <person name="Kobayashi T."/>
            <person name="Uehara T."/>
        </authorList>
    </citation>
    <scope>NUCLEOTIDE SEQUENCE [LARGE SCALE GENOMIC DNA]</scope>
    <source>
        <strain evidence="10 11">Japan</strain>
    </source>
</reference>
<evidence type="ECO:0000256" key="3">
    <source>
        <dbReference type="ARBA" id="ARBA00022552"/>
    </source>
</evidence>
<evidence type="ECO:0000256" key="6">
    <source>
        <dbReference type="ARBA" id="ARBA00023242"/>
    </source>
</evidence>
<keyword evidence="11" id="KW-1185">Reference proteome</keyword>
<protein>
    <recommendedName>
        <fullName evidence="2">U3 small nucleolar RNA-associated protein 15 homolog</fullName>
    </recommendedName>
</protein>
<evidence type="ECO:0000256" key="5">
    <source>
        <dbReference type="ARBA" id="ARBA00022737"/>
    </source>
</evidence>
<dbReference type="InterPro" id="IPR001680">
    <property type="entry name" value="WD40_rpt"/>
</dbReference>
<comment type="function">
    <text evidence="7">Ribosome biogenesis factor. Involved in nucleolar processing of pre-18S ribosomal RNA. Required for optimal pre-ribosomal RNA transcription by RNA polymerase I. Part of the small subunit (SSU) processome, first precursor of the small eukaryotic ribosomal subunit. During the assembly of the SSU processome in the nucleolus, many ribosome biogenesis factors, an RNA chaperone and ribosomal proteins associate with the nascent pre-rRNA and work in concert to generate RNA folding, modifications, rearrangements and cleavage as well as targeted degradation of pre-ribosomal RNA by the RNA exosome.</text>
</comment>
<keyword evidence="3" id="KW-0698">rRNA processing</keyword>
<dbReference type="InterPro" id="IPR015943">
    <property type="entry name" value="WD40/YVTN_repeat-like_dom_sf"/>
</dbReference>
<dbReference type="SMART" id="SM00320">
    <property type="entry name" value="WD40"/>
    <property type="match status" value="6"/>
</dbReference>
<feature type="repeat" description="WD" evidence="8">
    <location>
        <begin position="245"/>
        <end position="286"/>
    </location>
</feature>
<dbReference type="PROSITE" id="PS50082">
    <property type="entry name" value="WD_REPEATS_2"/>
    <property type="match status" value="2"/>
</dbReference>
<evidence type="ECO:0000256" key="8">
    <source>
        <dbReference type="PROSITE-ProRule" id="PRU00221"/>
    </source>
</evidence>
<evidence type="ECO:0000259" key="9">
    <source>
        <dbReference type="Pfam" id="PF09384"/>
    </source>
</evidence>
<accession>A0ABN7AN30</accession>
<proteinExistence type="predicted"/>
<keyword evidence="5" id="KW-0677">Repeat</keyword>
<dbReference type="InterPro" id="IPR018983">
    <property type="entry name" value="U3_snoRNA-assocProt_15_C"/>
</dbReference>
<feature type="repeat" description="WD" evidence="8">
    <location>
        <begin position="118"/>
        <end position="159"/>
    </location>
</feature>
<dbReference type="SUPFAM" id="SSF50978">
    <property type="entry name" value="WD40 repeat-like"/>
    <property type="match status" value="1"/>
</dbReference>
<dbReference type="InterPro" id="IPR036322">
    <property type="entry name" value="WD40_repeat_dom_sf"/>
</dbReference>
<evidence type="ECO:0000256" key="2">
    <source>
        <dbReference type="ARBA" id="ARBA00018260"/>
    </source>
</evidence>
<sequence length="516" mass="57172">MSHFKKTNAKIFAKSTGKVTSDTLYWKQLGVPVLLKEFGTINTIDFSPVEPHYFAVSSSARVQIYNPITKQVYKTLSKFKENTYGATFRSDGQLLCCGGDESQVKVFDVASRGILRVFKGHTRSVRRCFFTSDNAQIASFSDDKTVKVWDLAQEKEVYSFNAHDDYVRAGAVSPVSPSTLVSGGYDKKINMFDTRTGSNAVFTVEHGSPVECLIFLPSGGILISAGGNELRVWDVLCSGRLLARVSHHHKTITCLALASNGSRLISGSLDRHVKIYDVSNYKVVHNIDYPNVVLSVGVSADDATLAVGMVDGIVSVKQREGAQLKEPKEKSLFGPSVRRRRYVGDKMAMKVKDNDDKQVTSKFDVCLRKFQYRKALERILLPYVQNKTPEVTVSILQELIRRKGLHNALLVKDDKTTVALLKFILKNLGHHQFTRVLIDVFNIVIDVYEDELDSCSPEVFANFKKLQQKIHEEEELTKDLSSLGGAISLLLSAAATNANPSLADVPPIVPSVATQS</sequence>
<dbReference type="PROSITE" id="PS50294">
    <property type="entry name" value="WD_REPEATS_REGION"/>
    <property type="match status" value="2"/>
</dbReference>
<dbReference type="PANTHER" id="PTHR19924">
    <property type="entry name" value="UTP15 U3 SMALL NUCLEOLAR RNA-ASSOCIATED PROTEIN 15 FAMILY MEMBER"/>
    <property type="match status" value="1"/>
</dbReference>
<dbReference type="Gene3D" id="2.130.10.10">
    <property type="entry name" value="YVTN repeat-like/Quinoprotein amine dehydrogenase"/>
    <property type="match status" value="2"/>
</dbReference>
<feature type="domain" description="U3 small nucleolar RNA-associated protein 15 C-terminal" evidence="9">
    <location>
        <begin position="343"/>
        <end position="490"/>
    </location>
</feature>
<gene>
    <name evidence="10" type="ORF">NTJ_06162</name>
</gene>
<dbReference type="Proteomes" id="UP001307889">
    <property type="component" value="Chromosome 4"/>
</dbReference>
<dbReference type="CDD" id="cd00200">
    <property type="entry name" value="WD40"/>
    <property type="match status" value="1"/>
</dbReference>
<keyword evidence="6" id="KW-0539">Nucleus</keyword>
<evidence type="ECO:0000256" key="4">
    <source>
        <dbReference type="ARBA" id="ARBA00022574"/>
    </source>
</evidence>
<organism evidence="10 11">
    <name type="scientific">Nesidiocoris tenuis</name>
    <dbReference type="NCBI Taxonomy" id="355587"/>
    <lineage>
        <taxon>Eukaryota</taxon>
        <taxon>Metazoa</taxon>
        <taxon>Ecdysozoa</taxon>
        <taxon>Arthropoda</taxon>
        <taxon>Hexapoda</taxon>
        <taxon>Insecta</taxon>
        <taxon>Pterygota</taxon>
        <taxon>Neoptera</taxon>
        <taxon>Paraneoptera</taxon>
        <taxon>Hemiptera</taxon>
        <taxon>Heteroptera</taxon>
        <taxon>Panheteroptera</taxon>
        <taxon>Cimicomorpha</taxon>
        <taxon>Miridae</taxon>
        <taxon>Dicyphina</taxon>
        <taxon>Nesidiocoris</taxon>
    </lineage>
</organism>
<evidence type="ECO:0000256" key="7">
    <source>
        <dbReference type="ARBA" id="ARBA00045437"/>
    </source>
</evidence>
<comment type="subcellular location">
    <subcellularLocation>
        <location evidence="1">Nucleus</location>
        <location evidence="1">Nucleolus</location>
    </subcellularLocation>
</comment>
<dbReference type="Pfam" id="PF00400">
    <property type="entry name" value="WD40"/>
    <property type="match status" value="4"/>
</dbReference>
<dbReference type="PANTHER" id="PTHR19924:SF26">
    <property type="entry name" value="U3 SMALL NUCLEOLAR RNA-ASSOCIATED PROTEIN 15 HOMOLOG"/>
    <property type="match status" value="1"/>
</dbReference>
<keyword evidence="4 8" id="KW-0853">WD repeat</keyword>
<evidence type="ECO:0000313" key="10">
    <source>
        <dbReference type="EMBL" id="BES93353.1"/>
    </source>
</evidence>
<evidence type="ECO:0000313" key="11">
    <source>
        <dbReference type="Proteomes" id="UP001307889"/>
    </source>
</evidence>
<evidence type="ECO:0000256" key="1">
    <source>
        <dbReference type="ARBA" id="ARBA00004604"/>
    </source>
</evidence>